<comment type="caution">
    <text evidence="1">The sequence shown here is derived from an EMBL/GenBank/DDBJ whole genome shotgun (WGS) entry which is preliminary data.</text>
</comment>
<organism evidence="1 2">
    <name type="scientific">Diphasiastrum complanatum</name>
    <name type="common">Issler's clubmoss</name>
    <name type="synonym">Lycopodium complanatum</name>
    <dbReference type="NCBI Taxonomy" id="34168"/>
    <lineage>
        <taxon>Eukaryota</taxon>
        <taxon>Viridiplantae</taxon>
        <taxon>Streptophyta</taxon>
        <taxon>Embryophyta</taxon>
        <taxon>Tracheophyta</taxon>
        <taxon>Lycopodiopsida</taxon>
        <taxon>Lycopodiales</taxon>
        <taxon>Lycopodiaceae</taxon>
        <taxon>Lycopodioideae</taxon>
        <taxon>Diphasiastrum</taxon>
    </lineage>
</organism>
<gene>
    <name evidence="1" type="ORF">O6H91_09G089500</name>
</gene>
<evidence type="ECO:0000313" key="1">
    <source>
        <dbReference type="EMBL" id="KAJ7544688.1"/>
    </source>
</evidence>
<sequence length="247" mass="27655">MQEMIGGVAEALGREVKVYAAPAAIRGGESTATSWPSEEEVPDDFYEFTAADYATLNANKKEDIYLKTKKNSRQGAGSKEGSKDQGHTIHVHFPDGFVVEATFKSTETISDLMELVRKSILRSELPFYLCKKSDSCACCSNRPYGFLFNEADKDCREPTPRKRPLKNMQQNMMDASFTPGANIYYVFSPPQDVEVSREGPYLGPEVQELRDLYKLSDGLSENVPNAIQLNPIETIKAPVTYSQEWIQ</sequence>
<proteinExistence type="predicted"/>
<keyword evidence="2" id="KW-1185">Reference proteome</keyword>
<accession>A0ACC2CRX5</accession>
<name>A0ACC2CRX5_DIPCM</name>
<dbReference type="EMBL" id="CM055100">
    <property type="protein sequence ID" value="KAJ7544688.1"/>
    <property type="molecule type" value="Genomic_DNA"/>
</dbReference>
<protein>
    <submittedName>
        <fullName evidence="1">Uncharacterized protein</fullName>
    </submittedName>
</protein>
<dbReference type="Proteomes" id="UP001162992">
    <property type="component" value="Chromosome 9"/>
</dbReference>
<evidence type="ECO:0000313" key="2">
    <source>
        <dbReference type="Proteomes" id="UP001162992"/>
    </source>
</evidence>
<reference evidence="2" key="1">
    <citation type="journal article" date="2024" name="Proc. Natl. Acad. Sci. U.S.A.">
        <title>Extraordinary preservation of gene collinearity over three hundred million years revealed in homosporous lycophytes.</title>
        <authorList>
            <person name="Li C."/>
            <person name="Wickell D."/>
            <person name="Kuo L.Y."/>
            <person name="Chen X."/>
            <person name="Nie B."/>
            <person name="Liao X."/>
            <person name="Peng D."/>
            <person name="Ji J."/>
            <person name="Jenkins J."/>
            <person name="Williams M."/>
            <person name="Shu S."/>
            <person name="Plott C."/>
            <person name="Barry K."/>
            <person name="Rajasekar S."/>
            <person name="Grimwood J."/>
            <person name="Han X."/>
            <person name="Sun S."/>
            <person name="Hou Z."/>
            <person name="He W."/>
            <person name="Dai G."/>
            <person name="Sun C."/>
            <person name="Schmutz J."/>
            <person name="Leebens-Mack J.H."/>
            <person name="Li F.W."/>
            <person name="Wang L."/>
        </authorList>
    </citation>
    <scope>NUCLEOTIDE SEQUENCE [LARGE SCALE GENOMIC DNA]</scope>
    <source>
        <strain evidence="2">cv. PW_Plant_1</strain>
    </source>
</reference>